<dbReference type="AlphaFoldDB" id="A0A2H3BQA2"/>
<sequence length="101" mass="11282">MSAHTFHDDGASDASARSVWRMNPVPLLGCGTDSTVVRRPRRFISDITAVTQEITHLWSSPCPPLEQLGFLLRVSYIEGLTAKFIYDILSIYNDEPVYVAP</sequence>
<proteinExistence type="predicted"/>
<dbReference type="EMBL" id="KZ293439">
    <property type="protein sequence ID" value="PBK66747.1"/>
    <property type="molecule type" value="Genomic_DNA"/>
</dbReference>
<evidence type="ECO:0000313" key="2">
    <source>
        <dbReference type="Proteomes" id="UP000218334"/>
    </source>
</evidence>
<evidence type="ECO:0000313" key="1">
    <source>
        <dbReference type="EMBL" id="PBK66747.1"/>
    </source>
</evidence>
<reference evidence="2" key="1">
    <citation type="journal article" date="2017" name="Nat. Ecol. Evol.">
        <title>Genome expansion and lineage-specific genetic innovations in the forest pathogenic fungi Armillaria.</title>
        <authorList>
            <person name="Sipos G."/>
            <person name="Prasanna A.N."/>
            <person name="Walter M.C."/>
            <person name="O'Connor E."/>
            <person name="Balint B."/>
            <person name="Krizsan K."/>
            <person name="Kiss B."/>
            <person name="Hess J."/>
            <person name="Varga T."/>
            <person name="Slot J."/>
            <person name="Riley R."/>
            <person name="Boka B."/>
            <person name="Rigling D."/>
            <person name="Barry K."/>
            <person name="Lee J."/>
            <person name="Mihaltcheva S."/>
            <person name="LaButti K."/>
            <person name="Lipzen A."/>
            <person name="Waldron R."/>
            <person name="Moloney N.M."/>
            <person name="Sperisen C."/>
            <person name="Kredics L."/>
            <person name="Vagvoelgyi C."/>
            <person name="Patrignani A."/>
            <person name="Fitzpatrick D."/>
            <person name="Nagy I."/>
            <person name="Doyle S."/>
            <person name="Anderson J.B."/>
            <person name="Grigoriev I.V."/>
            <person name="Gueldener U."/>
            <person name="Muensterkoetter M."/>
            <person name="Nagy L.G."/>
        </authorList>
    </citation>
    <scope>NUCLEOTIDE SEQUENCE [LARGE SCALE GENOMIC DNA]</scope>
    <source>
        <strain evidence="2">28-4</strain>
    </source>
</reference>
<name>A0A2H3BQA2_9AGAR</name>
<dbReference type="Proteomes" id="UP000218334">
    <property type="component" value="Unassembled WGS sequence"/>
</dbReference>
<feature type="non-terminal residue" evidence="1">
    <location>
        <position position="101"/>
    </location>
</feature>
<gene>
    <name evidence="1" type="ORF">ARMSODRAFT_959892</name>
</gene>
<protein>
    <submittedName>
        <fullName evidence="1">Uncharacterized protein</fullName>
    </submittedName>
</protein>
<organism evidence="1 2">
    <name type="scientific">Armillaria solidipes</name>
    <dbReference type="NCBI Taxonomy" id="1076256"/>
    <lineage>
        <taxon>Eukaryota</taxon>
        <taxon>Fungi</taxon>
        <taxon>Dikarya</taxon>
        <taxon>Basidiomycota</taxon>
        <taxon>Agaricomycotina</taxon>
        <taxon>Agaricomycetes</taxon>
        <taxon>Agaricomycetidae</taxon>
        <taxon>Agaricales</taxon>
        <taxon>Marasmiineae</taxon>
        <taxon>Physalacriaceae</taxon>
        <taxon>Armillaria</taxon>
    </lineage>
</organism>
<accession>A0A2H3BQA2</accession>
<keyword evidence="2" id="KW-1185">Reference proteome</keyword>